<name>B8LLR3_PICSI</name>
<evidence type="ECO:0000256" key="2">
    <source>
        <dbReference type="SAM" id="Phobius"/>
    </source>
</evidence>
<feature type="compositionally biased region" description="Basic and acidic residues" evidence="1">
    <location>
        <begin position="57"/>
        <end position="72"/>
    </location>
</feature>
<evidence type="ECO:0008006" key="4">
    <source>
        <dbReference type="Google" id="ProtNLM"/>
    </source>
</evidence>
<dbReference type="AlphaFoldDB" id="B8LLR3"/>
<keyword evidence="2" id="KW-1133">Transmembrane helix</keyword>
<accession>B8LLR3</accession>
<organism evidence="3">
    <name type="scientific">Picea sitchensis</name>
    <name type="common">Sitka spruce</name>
    <name type="synonym">Pinus sitchensis</name>
    <dbReference type="NCBI Taxonomy" id="3332"/>
    <lineage>
        <taxon>Eukaryota</taxon>
        <taxon>Viridiplantae</taxon>
        <taxon>Streptophyta</taxon>
        <taxon>Embryophyta</taxon>
        <taxon>Tracheophyta</taxon>
        <taxon>Spermatophyta</taxon>
        <taxon>Pinopsida</taxon>
        <taxon>Pinidae</taxon>
        <taxon>Conifers I</taxon>
        <taxon>Pinales</taxon>
        <taxon>Pinaceae</taxon>
        <taxon>Picea</taxon>
    </lineage>
</organism>
<proteinExistence type="evidence at transcript level"/>
<reference evidence="3" key="1">
    <citation type="submission" date="2007-06" db="EMBL/GenBank/DDBJ databases">
        <title>Full length cDNA sequences from Sitka Spruce (Picea sitchensis).</title>
        <authorList>
            <person name="Ralph S.G."/>
            <person name="Chun H.E."/>
            <person name="Liao N."/>
            <person name="Ali J."/>
            <person name="Reid K."/>
            <person name="Kolosova N."/>
            <person name="Cooper N."/>
            <person name="Cullis C."/>
            <person name="Jancsik S."/>
            <person name="Moore R."/>
            <person name="Mayo M."/>
            <person name="Wagner S."/>
            <person name="Holt R.A."/>
            <person name="Jones S.J.M."/>
            <person name="Marra M.A."/>
            <person name="Ritland C.E."/>
            <person name="Ritland K."/>
            <person name="Bohlmann J."/>
        </authorList>
    </citation>
    <scope>NUCLEOTIDE SEQUENCE</scope>
    <source>
        <tissue evidence="3">Green portion of the leader tissue</tissue>
    </source>
</reference>
<dbReference type="EMBL" id="EF676707">
    <property type="protein sequence ID" value="ABR16593.1"/>
    <property type="molecule type" value="mRNA"/>
</dbReference>
<evidence type="ECO:0000313" key="3">
    <source>
        <dbReference type="EMBL" id="ABR16593.1"/>
    </source>
</evidence>
<evidence type="ECO:0000256" key="1">
    <source>
        <dbReference type="SAM" id="MobiDB-lite"/>
    </source>
</evidence>
<dbReference type="PANTHER" id="PTHR35990:SF1">
    <property type="entry name" value="GAG1AT PROTEIN"/>
    <property type="match status" value="1"/>
</dbReference>
<keyword evidence="2" id="KW-0812">Transmembrane</keyword>
<dbReference type="PANTHER" id="PTHR35990">
    <property type="entry name" value="GAG1AT PROTEIN"/>
    <property type="match status" value="1"/>
</dbReference>
<protein>
    <recommendedName>
        <fullName evidence="4">Transmembrane protein</fullName>
    </recommendedName>
</protein>
<feature type="transmembrane region" description="Helical" evidence="2">
    <location>
        <begin position="30"/>
        <end position="48"/>
    </location>
</feature>
<feature type="region of interest" description="Disordered" evidence="1">
    <location>
        <begin position="57"/>
        <end position="80"/>
    </location>
</feature>
<sequence length="80" mass="9099">MGGENGGAEGYKGHSSRLQYYMYSGEKKHVFVGIAVFAAVFSIPWFYMNRGKQHQSHQDYMDKAEKARRERLSTSSSTTN</sequence>
<keyword evidence="2" id="KW-0472">Membrane</keyword>